<comment type="subunit">
    <text evidence="4">Homodimer.</text>
</comment>
<evidence type="ECO:0000256" key="3">
    <source>
        <dbReference type="ARBA" id="ARBA00023235"/>
    </source>
</evidence>
<comment type="function">
    <text evidence="4">Formation of pseudouridine at positions 38, 39 and 40 in the anticodon stem and loop of transfer RNAs.</text>
</comment>
<gene>
    <name evidence="4 9" type="primary">truA</name>
    <name evidence="9" type="ORF">IAA62_04955</name>
</gene>
<dbReference type="AlphaFoldDB" id="A0A9D1NFG4"/>
<keyword evidence="3 4" id="KW-0413">Isomerase</keyword>
<dbReference type="NCBIfam" id="TIGR00071">
    <property type="entry name" value="hisT_truA"/>
    <property type="match status" value="1"/>
</dbReference>
<evidence type="ECO:0000256" key="4">
    <source>
        <dbReference type="HAMAP-Rule" id="MF_00171"/>
    </source>
</evidence>
<reference evidence="9" key="2">
    <citation type="journal article" date="2021" name="PeerJ">
        <title>Extensive microbial diversity within the chicken gut microbiome revealed by metagenomics and culture.</title>
        <authorList>
            <person name="Gilroy R."/>
            <person name="Ravi A."/>
            <person name="Getino M."/>
            <person name="Pursley I."/>
            <person name="Horton D.L."/>
            <person name="Alikhan N.F."/>
            <person name="Baker D."/>
            <person name="Gharbi K."/>
            <person name="Hall N."/>
            <person name="Watson M."/>
            <person name="Adriaenssens E.M."/>
            <person name="Foster-Nyarko E."/>
            <person name="Jarju S."/>
            <person name="Secka A."/>
            <person name="Antonio M."/>
            <person name="Oren A."/>
            <person name="Chaudhuri R.R."/>
            <person name="La Ragione R."/>
            <person name="Hildebrand F."/>
            <person name="Pallen M.J."/>
        </authorList>
    </citation>
    <scope>NUCLEOTIDE SEQUENCE</scope>
    <source>
        <strain evidence="9">CHK186-9395</strain>
    </source>
</reference>
<evidence type="ECO:0000313" key="10">
    <source>
        <dbReference type="Proteomes" id="UP000886861"/>
    </source>
</evidence>
<accession>A0A9D1NFG4</accession>
<evidence type="ECO:0000259" key="8">
    <source>
        <dbReference type="Pfam" id="PF01416"/>
    </source>
</evidence>
<dbReference type="SUPFAM" id="SSF55120">
    <property type="entry name" value="Pseudouridine synthase"/>
    <property type="match status" value="1"/>
</dbReference>
<evidence type="ECO:0000256" key="2">
    <source>
        <dbReference type="ARBA" id="ARBA00022694"/>
    </source>
</evidence>
<protein>
    <recommendedName>
        <fullName evidence="4">tRNA pseudouridine synthase A</fullName>
        <ecNumber evidence="4">5.4.99.12</ecNumber>
    </recommendedName>
    <alternativeName>
        <fullName evidence="4">tRNA pseudouridine(38-40) synthase</fullName>
    </alternativeName>
    <alternativeName>
        <fullName evidence="4">tRNA pseudouridylate synthase I</fullName>
    </alternativeName>
    <alternativeName>
        <fullName evidence="4">tRNA-uridine isomerase I</fullName>
    </alternativeName>
</protein>
<dbReference type="PANTHER" id="PTHR11142:SF0">
    <property type="entry name" value="TRNA PSEUDOURIDINE SYNTHASE-LIKE 1"/>
    <property type="match status" value="1"/>
</dbReference>
<dbReference type="GO" id="GO:0003723">
    <property type="term" value="F:RNA binding"/>
    <property type="evidence" value="ECO:0007669"/>
    <property type="project" value="InterPro"/>
</dbReference>
<feature type="binding site" evidence="4 6">
    <location>
        <position position="109"/>
    </location>
    <ligand>
        <name>substrate</name>
    </ligand>
</feature>
<evidence type="ECO:0000256" key="6">
    <source>
        <dbReference type="PIRSR" id="PIRSR001430-2"/>
    </source>
</evidence>
<sequence>MKVLITIEYNGKYFSGWQRQKKGVGVQEVLEDALSALLKENITLTASGRTDAGVHAICQYAHFSISSNFNLERLPYAVNTYLPEGVRVLSASVVDESFNARLSAHKKTYLYKIYTRKVLSPLREGYYANVPYDLNYDQMLKAAKLFLGKHNFKGFCSEGSSVKSFEREIYSFEIEKNLDEYYFKITGNGFLYNMVRRIVAAVVEVGKGKLSLKDITLALKEHNVKHITKNMPPCGLYLLNVEY</sequence>
<comment type="caution">
    <text evidence="4">Lacks conserved residue(s) required for the propagation of feature annotation.</text>
</comment>
<dbReference type="Gene3D" id="3.30.70.660">
    <property type="entry name" value="Pseudouridine synthase I, catalytic domain, C-terminal subdomain"/>
    <property type="match status" value="1"/>
</dbReference>
<evidence type="ECO:0000256" key="1">
    <source>
        <dbReference type="ARBA" id="ARBA00009375"/>
    </source>
</evidence>
<feature type="active site" description="Nucleophile" evidence="4 5">
    <location>
        <position position="51"/>
    </location>
</feature>
<evidence type="ECO:0000256" key="7">
    <source>
        <dbReference type="RuleBase" id="RU003792"/>
    </source>
</evidence>
<dbReference type="InterPro" id="IPR020103">
    <property type="entry name" value="PsdUridine_synth_cat_dom_sf"/>
</dbReference>
<comment type="similarity">
    <text evidence="1 4 7">Belongs to the tRNA pseudouridine synthase TruA family.</text>
</comment>
<evidence type="ECO:0000256" key="5">
    <source>
        <dbReference type="PIRSR" id="PIRSR001430-1"/>
    </source>
</evidence>
<comment type="caution">
    <text evidence="9">The sequence shown here is derived from an EMBL/GenBank/DDBJ whole genome shotgun (WGS) entry which is preliminary data.</text>
</comment>
<comment type="catalytic activity">
    <reaction evidence="4 7">
        <text>uridine(38/39/40) in tRNA = pseudouridine(38/39/40) in tRNA</text>
        <dbReference type="Rhea" id="RHEA:22376"/>
        <dbReference type="Rhea" id="RHEA-COMP:10085"/>
        <dbReference type="Rhea" id="RHEA-COMP:10087"/>
        <dbReference type="ChEBI" id="CHEBI:65314"/>
        <dbReference type="ChEBI" id="CHEBI:65315"/>
        <dbReference type="EC" id="5.4.99.12"/>
    </reaction>
</comment>
<dbReference type="EC" id="5.4.99.12" evidence="4"/>
<reference evidence="9" key="1">
    <citation type="submission" date="2020-10" db="EMBL/GenBank/DDBJ databases">
        <authorList>
            <person name="Gilroy R."/>
        </authorList>
    </citation>
    <scope>NUCLEOTIDE SEQUENCE</scope>
    <source>
        <strain evidence="9">CHK186-9395</strain>
    </source>
</reference>
<dbReference type="Pfam" id="PF01416">
    <property type="entry name" value="PseudoU_synth_1"/>
    <property type="match status" value="2"/>
</dbReference>
<dbReference type="InterPro" id="IPR020097">
    <property type="entry name" value="PsdUridine_synth_TruA_a/b_dom"/>
</dbReference>
<dbReference type="InterPro" id="IPR001406">
    <property type="entry name" value="PsdUridine_synth_TruA"/>
</dbReference>
<evidence type="ECO:0000313" key="9">
    <source>
        <dbReference type="EMBL" id="HIV01880.1"/>
    </source>
</evidence>
<dbReference type="GO" id="GO:0031119">
    <property type="term" value="P:tRNA pseudouridine synthesis"/>
    <property type="evidence" value="ECO:0007669"/>
    <property type="project" value="UniProtKB-UniRule"/>
</dbReference>
<dbReference type="EMBL" id="DVOJ01000016">
    <property type="protein sequence ID" value="HIV01880.1"/>
    <property type="molecule type" value="Genomic_DNA"/>
</dbReference>
<dbReference type="PIRSF" id="PIRSF001430">
    <property type="entry name" value="tRNA_psdUrid_synth"/>
    <property type="match status" value="1"/>
</dbReference>
<dbReference type="InterPro" id="IPR020095">
    <property type="entry name" value="PsdUridine_synth_TruA_C"/>
</dbReference>
<dbReference type="FunFam" id="3.30.70.580:FF:000001">
    <property type="entry name" value="tRNA pseudouridine synthase A"/>
    <property type="match status" value="1"/>
</dbReference>
<proteinExistence type="inferred from homology"/>
<name>A0A9D1NFG4_9FIRM</name>
<dbReference type="Proteomes" id="UP000886861">
    <property type="component" value="Unassembled WGS sequence"/>
</dbReference>
<feature type="domain" description="Pseudouridine synthase I TruA alpha/beta" evidence="8">
    <location>
        <begin position="142"/>
        <end position="243"/>
    </location>
</feature>
<feature type="domain" description="Pseudouridine synthase I TruA alpha/beta" evidence="8">
    <location>
        <begin position="7"/>
        <end position="97"/>
    </location>
</feature>
<dbReference type="InterPro" id="IPR020094">
    <property type="entry name" value="TruA/RsuA/RluB/E/F_N"/>
</dbReference>
<dbReference type="Gene3D" id="3.30.70.580">
    <property type="entry name" value="Pseudouridine synthase I, catalytic domain, N-terminal subdomain"/>
    <property type="match status" value="1"/>
</dbReference>
<dbReference type="GO" id="GO:0160147">
    <property type="term" value="F:tRNA pseudouridine(38-40) synthase activity"/>
    <property type="evidence" value="ECO:0007669"/>
    <property type="project" value="UniProtKB-EC"/>
</dbReference>
<dbReference type="HAMAP" id="MF_00171">
    <property type="entry name" value="TruA"/>
    <property type="match status" value="1"/>
</dbReference>
<organism evidence="9 10">
    <name type="scientific">Candidatus Caccopulliclostridium gallistercoris</name>
    <dbReference type="NCBI Taxonomy" id="2840719"/>
    <lineage>
        <taxon>Bacteria</taxon>
        <taxon>Bacillati</taxon>
        <taxon>Bacillota</taxon>
        <taxon>Clostridia</taxon>
        <taxon>Candidatus Caccopulliclostridium</taxon>
    </lineage>
</organism>
<dbReference type="CDD" id="cd02570">
    <property type="entry name" value="PseudoU_synth_EcTruA"/>
    <property type="match status" value="1"/>
</dbReference>
<dbReference type="PANTHER" id="PTHR11142">
    <property type="entry name" value="PSEUDOURIDYLATE SYNTHASE"/>
    <property type="match status" value="1"/>
</dbReference>
<keyword evidence="2 4" id="KW-0819">tRNA processing</keyword>